<dbReference type="OrthoDB" id="231083at2"/>
<dbReference type="PANTHER" id="PTHR43471">
    <property type="entry name" value="ABC TRANSPORTER PERMEASE"/>
    <property type="match status" value="1"/>
</dbReference>
<feature type="transmembrane region" description="Helical" evidence="1">
    <location>
        <begin position="541"/>
        <end position="564"/>
    </location>
</feature>
<feature type="transmembrane region" description="Helical" evidence="1">
    <location>
        <begin position="15"/>
        <end position="39"/>
    </location>
</feature>
<dbReference type="AlphaFoldDB" id="A0A517QZJ8"/>
<keyword evidence="1" id="KW-0812">Transmembrane</keyword>
<organism evidence="2 3">
    <name type="scientific">Stratiformator vulcanicus</name>
    <dbReference type="NCBI Taxonomy" id="2527980"/>
    <lineage>
        <taxon>Bacteria</taxon>
        <taxon>Pseudomonadati</taxon>
        <taxon>Planctomycetota</taxon>
        <taxon>Planctomycetia</taxon>
        <taxon>Planctomycetales</taxon>
        <taxon>Planctomycetaceae</taxon>
        <taxon>Stratiformator</taxon>
    </lineage>
</organism>
<feature type="transmembrane region" description="Helical" evidence="1">
    <location>
        <begin position="84"/>
        <end position="103"/>
    </location>
</feature>
<feature type="transmembrane region" description="Helical" evidence="1">
    <location>
        <begin position="408"/>
        <end position="433"/>
    </location>
</feature>
<keyword evidence="3" id="KW-1185">Reference proteome</keyword>
<name>A0A517QZJ8_9PLAN</name>
<keyword evidence="1" id="KW-1133">Transmembrane helix</keyword>
<dbReference type="EMBL" id="CP036268">
    <property type="protein sequence ID" value="QDT37023.1"/>
    <property type="molecule type" value="Genomic_DNA"/>
</dbReference>
<accession>A0A517QZJ8</accession>
<dbReference type="Proteomes" id="UP000317318">
    <property type="component" value="Chromosome"/>
</dbReference>
<evidence type="ECO:0000313" key="3">
    <source>
        <dbReference type="Proteomes" id="UP000317318"/>
    </source>
</evidence>
<feature type="transmembrane region" description="Helical" evidence="1">
    <location>
        <begin position="440"/>
        <end position="460"/>
    </location>
</feature>
<sequence length="572" mass="62807">MVREDLTAFPLVEALQSWAIIVGVLAGISLVLALLAALISTGGAGFNRAVGAILDAFVDVLKTSPGRVWALAMLTFKESARRKALLVFVIFGVLFMFAGWFLTSSDMRPDLQITVYVSFVLTTIGYLIVPLALLLACWGIPEDIRRRSMHTVVTKPVRRSEIVLGRVIGLTGILTLVLLIMGGVGYVWIVRQIPASQQAELVSRVPIYGMINFYNAQNEPVDKGVNVGDVWTYRSYVQGASKAHALFTFEGVTPGVLVDPDGAGGDAEPVLQLESNFEAFRTYKGDMTRGVLVQYTYVNPANPNIRVTDPNPFPIEEFQKNIHNVPQELTAYDVETGQAKTYNLLEDLVAKTATVELPDQYDLTKSSTHSLTNGLQIEVSCLDQGQYLGIAQPDLFIRTPDSPFAVSYFKAIFGLWLMVGLIVTIGVTASCFVKGPVATFLTFALLVVGYFGVEFMQGLLTDYVQGDDGYGGGPIENVVRIFQHMNPTTDFQPSIGVTIMEYIDKAFLGFLWVVSHVIPNLTDYDLAKYPAHGFDIDWSRALLPAVATTFGFLIPCMIIGHLGLRFRELEAK</sequence>
<keyword evidence="1" id="KW-0472">Membrane</keyword>
<proteinExistence type="predicted"/>
<protein>
    <submittedName>
        <fullName evidence="2">ABC-2 family transporter protein</fullName>
    </submittedName>
</protein>
<dbReference type="PANTHER" id="PTHR43471:SF10">
    <property type="entry name" value="SLL1107 PROTEIN"/>
    <property type="match status" value="1"/>
</dbReference>
<gene>
    <name evidence="2" type="ORF">Pan189_13890</name>
</gene>
<reference evidence="2 3" key="1">
    <citation type="submission" date="2019-02" db="EMBL/GenBank/DDBJ databases">
        <title>Deep-cultivation of Planctomycetes and their phenomic and genomic characterization uncovers novel biology.</title>
        <authorList>
            <person name="Wiegand S."/>
            <person name="Jogler M."/>
            <person name="Boedeker C."/>
            <person name="Pinto D."/>
            <person name="Vollmers J."/>
            <person name="Rivas-Marin E."/>
            <person name="Kohn T."/>
            <person name="Peeters S.H."/>
            <person name="Heuer A."/>
            <person name="Rast P."/>
            <person name="Oberbeckmann S."/>
            <person name="Bunk B."/>
            <person name="Jeske O."/>
            <person name="Meyerdierks A."/>
            <person name="Storesund J.E."/>
            <person name="Kallscheuer N."/>
            <person name="Luecker S."/>
            <person name="Lage O.M."/>
            <person name="Pohl T."/>
            <person name="Merkel B.J."/>
            <person name="Hornburger P."/>
            <person name="Mueller R.-W."/>
            <person name="Bruemmer F."/>
            <person name="Labrenz M."/>
            <person name="Spormann A.M."/>
            <person name="Op den Camp H."/>
            <person name="Overmann J."/>
            <person name="Amann R."/>
            <person name="Jetten M.S.M."/>
            <person name="Mascher T."/>
            <person name="Medema M.H."/>
            <person name="Devos D.P."/>
            <person name="Kaster A.-K."/>
            <person name="Ovreas L."/>
            <person name="Rohde M."/>
            <person name="Galperin M.Y."/>
            <person name="Jogler C."/>
        </authorList>
    </citation>
    <scope>NUCLEOTIDE SEQUENCE [LARGE SCALE GENOMIC DNA]</scope>
    <source>
        <strain evidence="2 3">Pan189</strain>
    </source>
</reference>
<feature type="transmembrane region" description="Helical" evidence="1">
    <location>
        <begin position="115"/>
        <end position="141"/>
    </location>
</feature>
<evidence type="ECO:0000313" key="2">
    <source>
        <dbReference type="EMBL" id="QDT37023.1"/>
    </source>
</evidence>
<dbReference type="KEGG" id="svp:Pan189_13890"/>
<feature type="transmembrane region" description="Helical" evidence="1">
    <location>
        <begin position="162"/>
        <end position="189"/>
    </location>
</feature>
<evidence type="ECO:0000256" key="1">
    <source>
        <dbReference type="SAM" id="Phobius"/>
    </source>
</evidence>
<dbReference type="RefSeq" id="WP_145363174.1">
    <property type="nucleotide sequence ID" value="NZ_CP036268.1"/>
</dbReference>